<evidence type="ECO:0000313" key="4">
    <source>
        <dbReference type="EMBL" id="KAF1948602.1"/>
    </source>
</evidence>
<keyword evidence="2" id="KW-1133">Transmembrane helix</keyword>
<dbReference type="Proteomes" id="UP000800035">
    <property type="component" value="Unassembled WGS sequence"/>
</dbReference>
<feature type="region of interest" description="Disordered" evidence="1">
    <location>
        <begin position="31"/>
        <end position="50"/>
    </location>
</feature>
<protein>
    <submittedName>
        <fullName evidence="4">Uncharacterized protein</fullName>
    </submittedName>
</protein>
<dbReference type="EMBL" id="ML977053">
    <property type="protein sequence ID" value="KAF1948602.1"/>
    <property type="molecule type" value="Genomic_DNA"/>
</dbReference>
<evidence type="ECO:0000313" key="3">
    <source>
        <dbReference type="EMBL" id="KAF1948482.1"/>
    </source>
</evidence>
<accession>A0A6A5TA77</accession>
<gene>
    <name evidence="4" type="ORF">CC80DRAFT_556170</name>
    <name evidence="3" type="ORF">CC80DRAFT_556301</name>
</gene>
<name>A0A6A5TA77_9PLEO</name>
<reference evidence="4" key="1">
    <citation type="journal article" date="2020" name="Stud. Mycol.">
        <title>101 Dothideomycetes genomes: a test case for predicting lifestyles and emergence of pathogens.</title>
        <authorList>
            <person name="Haridas S."/>
            <person name="Albert R."/>
            <person name="Binder M."/>
            <person name="Bloem J."/>
            <person name="Labutti K."/>
            <person name="Salamov A."/>
            <person name="Andreopoulos B."/>
            <person name="Baker S."/>
            <person name="Barry K."/>
            <person name="Bills G."/>
            <person name="Bluhm B."/>
            <person name="Cannon C."/>
            <person name="Castanera R."/>
            <person name="Culley D."/>
            <person name="Daum C."/>
            <person name="Ezra D."/>
            <person name="Gonzalez J."/>
            <person name="Henrissat B."/>
            <person name="Kuo A."/>
            <person name="Liang C."/>
            <person name="Lipzen A."/>
            <person name="Lutzoni F."/>
            <person name="Magnuson J."/>
            <person name="Mondo S."/>
            <person name="Nolan M."/>
            <person name="Ohm R."/>
            <person name="Pangilinan J."/>
            <person name="Park H.-J."/>
            <person name="Ramirez L."/>
            <person name="Alfaro M."/>
            <person name="Sun H."/>
            <person name="Tritt A."/>
            <person name="Yoshinaga Y."/>
            <person name="Zwiers L.-H."/>
            <person name="Turgeon B."/>
            <person name="Goodwin S."/>
            <person name="Spatafora J."/>
            <person name="Crous P."/>
            <person name="Grigoriev I."/>
        </authorList>
    </citation>
    <scope>NUCLEOTIDE SEQUENCE</scope>
    <source>
        <strain evidence="4">CBS 675.92</strain>
    </source>
</reference>
<evidence type="ECO:0000313" key="5">
    <source>
        <dbReference type="Proteomes" id="UP000800035"/>
    </source>
</evidence>
<keyword evidence="2" id="KW-0472">Membrane</keyword>
<sequence length="143" mass="14694">MAQSAFGPPDPSSAPFFCSSACTTGSLVPVELSNGDSDGTQPSRTQPMFDPTDPTALGIPFCFQLSICIFAAALDAALRPELRRRAVGWPAATDSKLLPPCRVVATGQDLPSSTVDAAYVVLGVIPVMTCASHADPVAGAISL</sequence>
<evidence type="ECO:0000256" key="1">
    <source>
        <dbReference type="SAM" id="MobiDB-lite"/>
    </source>
</evidence>
<feature type="transmembrane region" description="Helical" evidence="2">
    <location>
        <begin position="57"/>
        <end position="78"/>
    </location>
</feature>
<dbReference type="AlphaFoldDB" id="A0A6A5TA77"/>
<dbReference type="EMBL" id="ML977057">
    <property type="protein sequence ID" value="KAF1948482.1"/>
    <property type="molecule type" value="Genomic_DNA"/>
</dbReference>
<evidence type="ECO:0000256" key="2">
    <source>
        <dbReference type="SAM" id="Phobius"/>
    </source>
</evidence>
<keyword evidence="2" id="KW-0812">Transmembrane</keyword>
<organism evidence="4 5">
    <name type="scientific">Byssothecium circinans</name>
    <dbReference type="NCBI Taxonomy" id="147558"/>
    <lineage>
        <taxon>Eukaryota</taxon>
        <taxon>Fungi</taxon>
        <taxon>Dikarya</taxon>
        <taxon>Ascomycota</taxon>
        <taxon>Pezizomycotina</taxon>
        <taxon>Dothideomycetes</taxon>
        <taxon>Pleosporomycetidae</taxon>
        <taxon>Pleosporales</taxon>
        <taxon>Massarineae</taxon>
        <taxon>Massarinaceae</taxon>
        <taxon>Byssothecium</taxon>
    </lineage>
</organism>
<proteinExistence type="predicted"/>
<feature type="compositionally biased region" description="Polar residues" evidence="1">
    <location>
        <begin position="34"/>
        <end position="46"/>
    </location>
</feature>
<keyword evidence="5" id="KW-1185">Reference proteome</keyword>